<accession>A0A3R5UVG5</accession>
<dbReference type="CDD" id="cd12912">
    <property type="entry name" value="PDC2_MCP_like"/>
    <property type="match status" value="1"/>
</dbReference>
<feature type="transmembrane region" description="Helical" evidence="5">
    <location>
        <begin position="318"/>
        <end position="343"/>
    </location>
</feature>
<dbReference type="AlphaFoldDB" id="A0A3R5UVG5"/>
<dbReference type="KEGG" id="gtl:EP073_09810"/>
<dbReference type="GO" id="GO:0004888">
    <property type="term" value="F:transmembrane signaling receptor activity"/>
    <property type="evidence" value="ECO:0007669"/>
    <property type="project" value="InterPro"/>
</dbReference>
<evidence type="ECO:0000313" key="8">
    <source>
        <dbReference type="Proteomes" id="UP000287502"/>
    </source>
</evidence>
<dbReference type="SUPFAM" id="SSF58104">
    <property type="entry name" value="Methyl-accepting chemotaxis protein (MCP) signaling domain"/>
    <property type="match status" value="1"/>
</dbReference>
<dbReference type="PRINTS" id="PR00260">
    <property type="entry name" value="CHEMTRNSDUCR"/>
</dbReference>
<dbReference type="EMBL" id="CP035108">
    <property type="protein sequence ID" value="QAR33687.1"/>
    <property type="molecule type" value="Genomic_DNA"/>
</dbReference>
<dbReference type="Pfam" id="PF22673">
    <property type="entry name" value="MCP-like_PDC_1"/>
    <property type="match status" value="1"/>
</dbReference>
<dbReference type="OrthoDB" id="8744489at2"/>
<organism evidence="7 8">
    <name type="scientific">Geovibrio thiophilus</name>
    <dbReference type="NCBI Taxonomy" id="139438"/>
    <lineage>
        <taxon>Bacteria</taxon>
        <taxon>Pseudomonadati</taxon>
        <taxon>Deferribacterota</taxon>
        <taxon>Deferribacteres</taxon>
        <taxon>Deferribacterales</taxon>
        <taxon>Geovibrionaceae</taxon>
        <taxon>Geovibrio</taxon>
    </lineage>
</organism>
<dbReference type="RefSeq" id="WP_128466973.1">
    <property type="nucleotide sequence ID" value="NZ_CP035108.1"/>
</dbReference>
<dbReference type="Gene3D" id="1.10.287.950">
    <property type="entry name" value="Methyl-accepting chemotaxis protein"/>
    <property type="match status" value="1"/>
</dbReference>
<proteinExistence type="inferred from homology"/>
<dbReference type="GO" id="GO:0006935">
    <property type="term" value="P:chemotaxis"/>
    <property type="evidence" value="ECO:0007669"/>
    <property type="project" value="InterPro"/>
</dbReference>
<dbReference type="InterPro" id="IPR004090">
    <property type="entry name" value="Chemotax_Me-accpt_rcpt"/>
</dbReference>
<dbReference type="PROSITE" id="PS50111">
    <property type="entry name" value="CHEMOTAXIS_TRANSDUC_2"/>
    <property type="match status" value="1"/>
</dbReference>
<dbReference type="SMART" id="SM00283">
    <property type="entry name" value="MA"/>
    <property type="match status" value="1"/>
</dbReference>
<comment type="similarity">
    <text evidence="3">Belongs to the methyl-accepting chemotaxis (MCP) protein family.</text>
</comment>
<evidence type="ECO:0000256" key="3">
    <source>
        <dbReference type="ARBA" id="ARBA00029447"/>
    </source>
</evidence>
<dbReference type="PANTHER" id="PTHR32089">
    <property type="entry name" value="METHYL-ACCEPTING CHEMOTAXIS PROTEIN MCPB"/>
    <property type="match status" value="1"/>
</dbReference>
<keyword evidence="5" id="KW-1133">Transmembrane helix</keyword>
<reference evidence="7 8" key="1">
    <citation type="submission" date="2019-01" db="EMBL/GenBank/DDBJ databases">
        <title>Geovibrio thiophilus DSM 11263, complete genome.</title>
        <authorList>
            <person name="Spring S."/>
            <person name="Bunk B."/>
            <person name="Sproer C."/>
        </authorList>
    </citation>
    <scope>NUCLEOTIDE SEQUENCE [LARGE SCALE GENOMIC DNA]</scope>
    <source>
        <strain evidence="7 8">DSM 11263</strain>
    </source>
</reference>
<dbReference type="Proteomes" id="UP000287502">
    <property type="component" value="Chromosome"/>
</dbReference>
<gene>
    <name evidence="7" type="ORF">EP073_09810</name>
</gene>
<keyword evidence="5" id="KW-0472">Membrane</keyword>
<feature type="domain" description="Methyl-accepting transducer" evidence="6">
    <location>
        <begin position="400"/>
        <end position="636"/>
    </location>
</feature>
<protein>
    <submittedName>
        <fullName evidence="7">Methyl-accepting chemotaxis protein</fullName>
    </submittedName>
</protein>
<dbReference type="GO" id="GO:0016020">
    <property type="term" value="C:membrane"/>
    <property type="evidence" value="ECO:0007669"/>
    <property type="project" value="UniProtKB-SubCell"/>
</dbReference>
<dbReference type="FunFam" id="1.10.287.950:FF:000001">
    <property type="entry name" value="Methyl-accepting chemotaxis sensory transducer"/>
    <property type="match status" value="1"/>
</dbReference>
<evidence type="ECO:0000259" key="6">
    <source>
        <dbReference type="PROSITE" id="PS50111"/>
    </source>
</evidence>
<dbReference type="CDD" id="cd12913">
    <property type="entry name" value="PDC1_MCP_like"/>
    <property type="match status" value="1"/>
</dbReference>
<name>A0A3R5UVG5_9BACT</name>
<dbReference type="Pfam" id="PF00015">
    <property type="entry name" value="MCPsignal"/>
    <property type="match status" value="1"/>
</dbReference>
<dbReference type="PANTHER" id="PTHR32089:SF112">
    <property type="entry name" value="LYSOZYME-LIKE PROTEIN-RELATED"/>
    <property type="match status" value="1"/>
</dbReference>
<keyword evidence="8" id="KW-1185">Reference proteome</keyword>
<dbReference type="CDD" id="cd11386">
    <property type="entry name" value="MCP_signal"/>
    <property type="match status" value="1"/>
</dbReference>
<dbReference type="InterPro" id="IPR004089">
    <property type="entry name" value="MCPsignal_dom"/>
</dbReference>
<evidence type="ECO:0000256" key="4">
    <source>
        <dbReference type="PROSITE-ProRule" id="PRU00284"/>
    </source>
</evidence>
<dbReference type="Gene3D" id="3.30.450.20">
    <property type="entry name" value="PAS domain"/>
    <property type="match status" value="2"/>
</dbReference>
<dbReference type="GO" id="GO:0007165">
    <property type="term" value="P:signal transduction"/>
    <property type="evidence" value="ECO:0007669"/>
    <property type="project" value="UniProtKB-KW"/>
</dbReference>
<keyword evidence="2 4" id="KW-0807">Transducer</keyword>
<sequence>MKISFRMKILLPVTVSVIIAFLFTGIASYRAVNRETVIIAQNDVRNMTYRYGHLIKSSVEQALSTSLTLSASAGALSENGGAIPRKKIADMLKKAVEDNPGLFDAWIVWEPDMFDGKDAEFDGTNTAGTGENGQFAPFAVRLGGAVRLAAAGGMYESDWSSDWYQKPFQTGKPHIGEPITRDIGDEVVTTVSIGVPFTVNGKTAGVAGVDISVALFDGLLSGVNVYDSGYTFMLSKNYTVLVHPVGELVGTRARLADTISPYLDNGDEYFVETVSSQTGKTSYTLYSPIEINGTDYSYFIGLSVPIDEIMKAVQVIEITIAVAAVIAVIVIIAVILLIVGFLVRQLGGEPHEVVETVHRIAGGDFTTDIKTAVNDTSSLTYAIKEMVAGLSGMINNVTEAADRLREASINLSAGAQQLSSGMTEQTERSGLITIASNEMSSTTGDIAKNLTEITSFAQQTTEKAVNGDKVVSTSLKAVEKIKDTVDQSAVLVHSLGEKSQEIKDIVNVISDIADQTNLLALNAAIEAARAGEAGRGFAVVADEVRKLAERTQKATTEISNLVQGTQTEMNNVIVSMEGVTSQVHQGVESSRLIGAVLKEIQEGVAMLQSMVENISSATQEMASTSSQIQQDISSISSVSNEVKTTSDHLAESASGLEHISDSLRKLMRRFRLKA</sequence>
<comment type="subcellular location">
    <subcellularLocation>
        <location evidence="1">Membrane</location>
    </subcellularLocation>
</comment>
<evidence type="ECO:0000256" key="5">
    <source>
        <dbReference type="SAM" id="Phobius"/>
    </source>
</evidence>
<evidence type="ECO:0000256" key="1">
    <source>
        <dbReference type="ARBA" id="ARBA00004370"/>
    </source>
</evidence>
<evidence type="ECO:0000256" key="2">
    <source>
        <dbReference type="ARBA" id="ARBA00023224"/>
    </source>
</evidence>
<evidence type="ECO:0000313" key="7">
    <source>
        <dbReference type="EMBL" id="QAR33687.1"/>
    </source>
</evidence>
<keyword evidence="5" id="KW-0812">Transmembrane</keyword>